<dbReference type="GO" id="GO:0071978">
    <property type="term" value="P:bacterial-type flagellum-dependent swarming motility"/>
    <property type="evidence" value="ECO:0007669"/>
    <property type="project" value="TreeGrafter"/>
</dbReference>
<keyword evidence="7 10" id="KW-0283">Flagellar rotation</keyword>
<keyword evidence="6 10" id="KW-0812">Transmembrane</keyword>
<dbReference type="OrthoDB" id="5343921at2"/>
<evidence type="ECO:0000256" key="10">
    <source>
        <dbReference type="RuleBase" id="RU364125"/>
    </source>
</evidence>
<evidence type="ECO:0000256" key="2">
    <source>
        <dbReference type="ARBA" id="ARBA00004162"/>
    </source>
</evidence>
<dbReference type="STRING" id="1850254.LPB137_12640"/>
<evidence type="ECO:0000256" key="7">
    <source>
        <dbReference type="ARBA" id="ARBA00022779"/>
    </source>
</evidence>
<accession>A0A1P8KQ53</accession>
<keyword evidence="11" id="KW-0969">Cilium</keyword>
<dbReference type="RefSeq" id="WP_076088637.1">
    <property type="nucleotide sequence ID" value="NZ_CP019070.1"/>
</dbReference>
<dbReference type="GO" id="GO:0009425">
    <property type="term" value="C:bacterial-type flagellum basal body"/>
    <property type="evidence" value="ECO:0007669"/>
    <property type="project" value="InterPro"/>
</dbReference>
<keyword evidence="11" id="KW-0966">Cell projection</keyword>
<evidence type="ECO:0000313" key="12">
    <source>
        <dbReference type="Proteomes" id="UP000186074"/>
    </source>
</evidence>
<dbReference type="GO" id="GO:0006935">
    <property type="term" value="P:chemotaxis"/>
    <property type="evidence" value="ECO:0007669"/>
    <property type="project" value="UniProtKB-KW"/>
</dbReference>
<reference evidence="11 12" key="1">
    <citation type="submission" date="2017-01" db="EMBL/GenBank/DDBJ databases">
        <title>Genome sequencing of Arcobacter sp. LPB0137.</title>
        <authorList>
            <person name="Lee G.-W."/>
            <person name="Yi H."/>
        </authorList>
    </citation>
    <scope>NUCLEOTIDE SEQUENCE [LARGE SCALE GENOMIC DNA]</scope>
    <source>
        <strain evidence="11 12">LPB0137</strain>
    </source>
</reference>
<sequence length="179" mass="19556">MAEEENKEETKSSGGGKGMIIVLIALVVILLLAVAGGAYFLYSQGMFSPKDGQNQEEMVKKEEAGDSKETFKANIDDLVLNITNAKGKEKLMKLSFAVKSVEPTIAALVEEYRAEIIDVVIAQISARSSEELLTVGGKALLKEELLEEINAIVNEMTSNNEEVKANNIKKILFTTFVIK</sequence>
<dbReference type="Pfam" id="PF03748">
    <property type="entry name" value="FliL"/>
    <property type="match status" value="1"/>
</dbReference>
<dbReference type="PANTHER" id="PTHR35091:SF2">
    <property type="entry name" value="FLAGELLAR PROTEIN FLIL"/>
    <property type="match status" value="1"/>
</dbReference>
<keyword evidence="9 10" id="KW-0472">Membrane</keyword>
<evidence type="ECO:0000256" key="1">
    <source>
        <dbReference type="ARBA" id="ARBA00002254"/>
    </source>
</evidence>
<dbReference type="GO" id="GO:0005886">
    <property type="term" value="C:plasma membrane"/>
    <property type="evidence" value="ECO:0007669"/>
    <property type="project" value="UniProtKB-SubCell"/>
</dbReference>
<dbReference type="AlphaFoldDB" id="A0A1P8KQ53"/>
<evidence type="ECO:0000256" key="6">
    <source>
        <dbReference type="ARBA" id="ARBA00022692"/>
    </source>
</evidence>
<dbReference type="PANTHER" id="PTHR35091">
    <property type="entry name" value="FLAGELLAR PROTEIN FLIL"/>
    <property type="match status" value="1"/>
</dbReference>
<dbReference type="KEGG" id="alp:LPB137_12640"/>
<evidence type="ECO:0000256" key="8">
    <source>
        <dbReference type="ARBA" id="ARBA00022989"/>
    </source>
</evidence>
<comment type="subcellular location">
    <subcellularLocation>
        <location evidence="2">Cell membrane</location>
        <topology evidence="2">Single-pass membrane protein</topology>
    </subcellularLocation>
</comment>
<dbReference type="InterPro" id="IPR005503">
    <property type="entry name" value="FliL"/>
</dbReference>
<evidence type="ECO:0000256" key="5">
    <source>
        <dbReference type="ARBA" id="ARBA00022500"/>
    </source>
</evidence>
<evidence type="ECO:0000256" key="3">
    <source>
        <dbReference type="ARBA" id="ARBA00008281"/>
    </source>
</evidence>
<dbReference type="Proteomes" id="UP000186074">
    <property type="component" value="Chromosome"/>
</dbReference>
<protein>
    <recommendedName>
        <fullName evidence="10">Flagellar protein FliL</fullName>
    </recommendedName>
</protein>
<comment type="function">
    <text evidence="1 10">Controls the rotational direction of flagella during chemotaxis.</text>
</comment>
<gene>
    <name evidence="11" type="ORF">LPB137_12640</name>
</gene>
<keyword evidence="4 10" id="KW-1003">Cell membrane</keyword>
<keyword evidence="5 10" id="KW-0145">Chemotaxis</keyword>
<organism evidence="11 12">
    <name type="scientific">Poseidonibacter parvus</name>
    <dbReference type="NCBI Taxonomy" id="1850254"/>
    <lineage>
        <taxon>Bacteria</taxon>
        <taxon>Pseudomonadati</taxon>
        <taxon>Campylobacterota</taxon>
        <taxon>Epsilonproteobacteria</taxon>
        <taxon>Campylobacterales</taxon>
        <taxon>Arcobacteraceae</taxon>
        <taxon>Poseidonibacter</taxon>
    </lineage>
</organism>
<feature type="transmembrane region" description="Helical" evidence="10">
    <location>
        <begin position="20"/>
        <end position="42"/>
    </location>
</feature>
<proteinExistence type="inferred from homology"/>
<keyword evidence="8 10" id="KW-1133">Transmembrane helix</keyword>
<evidence type="ECO:0000313" key="11">
    <source>
        <dbReference type="EMBL" id="APW66643.1"/>
    </source>
</evidence>
<dbReference type="EMBL" id="CP019070">
    <property type="protein sequence ID" value="APW66643.1"/>
    <property type="molecule type" value="Genomic_DNA"/>
</dbReference>
<keyword evidence="11" id="KW-0282">Flagellum</keyword>
<keyword evidence="12" id="KW-1185">Reference proteome</keyword>
<name>A0A1P8KQ53_9BACT</name>
<evidence type="ECO:0000256" key="9">
    <source>
        <dbReference type="ARBA" id="ARBA00023136"/>
    </source>
</evidence>
<comment type="similarity">
    <text evidence="3 10">Belongs to the FliL family.</text>
</comment>
<evidence type="ECO:0000256" key="4">
    <source>
        <dbReference type="ARBA" id="ARBA00022475"/>
    </source>
</evidence>